<dbReference type="Proteomes" id="UP000494260">
    <property type="component" value="Unassembled WGS sequence"/>
</dbReference>
<evidence type="ECO:0000313" key="1">
    <source>
        <dbReference type="EMBL" id="VWC75780.1"/>
    </source>
</evidence>
<name>A0A6P2UPC1_BURL3</name>
<dbReference type="AlphaFoldDB" id="A0A6P2UPC1"/>
<proteinExistence type="predicted"/>
<evidence type="ECO:0000313" key="2">
    <source>
        <dbReference type="Proteomes" id="UP000494260"/>
    </source>
</evidence>
<protein>
    <submittedName>
        <fullName evidence="1">Uncharacterized protein</fullName>
    </submittedName>
</protein>
<sequence>MVAHVIDNYRKFGPIAKEIYAEQIDGFDDAMDGVLHVISESIYKCNLDLKGWSKKIFRYPEDAALFIKDLVNNSDHFRIQDRIYYALSIWGSLHHFNSSRDLAELLLMEDEELSLLMADDEELSSIASQGI</sequence>
<accession>A0A6P2UPC1</accession>
<gene>
    <name evidence="1" type="ORF">BLA18109_02882</name>
</gene>
<dbReference type="EMBL" id="CABVQH010000008">
    <property type="protein sequence ID" value="VWC75780.1"/>
    <property type="molecule type" value="Genomic_DNA"/>
</dbReference>
<reference evidence="1 2" key="1">
    <citation type="submission" date="2019-09" db="EMBL/GenBank/DDBJ databases">
        <authorList>
            <person name="Depoorter E."/>
        </authorList>
    </citation>
    <scope>NUCLEOTIDE SEQUENCE [LARGE SCALE GENOMIC DNA]</scope>
    <source>
        <strain evidence="1">R-18109</strain>
    </source>
</reference>
<dbReference type="RefSeq" id="WP_174951102.1">
    <property type="nucleotide sequence ID" value="NZ_CABVQH010000008.1"/>
</dbReference>
<organism evidence="1 2">
    <name type="scientific">Burkholderia lata (strain ATCC 17760 / DSM 23089 / LMG 22485 / NCIMB 9086 / R18194 / 383)</name>
    <dbReference type="NCBI Taxonomy" id="482957"/>
    <lineage>
        <taxon>Bacteria</taxon>
        <taxon>Pseudomonadati</taxon>
        <taxon>Pseudomonadota</taxon>
        <taxon>Betaproteobacteria</taxon>
        <taxon>Burkholderiales</taxon>
        <taxon>Burkholderiaceae</taxon>
        <taxon>Burkholderia</taxon>
        <taxon>Burkholderia cepacia complex</taxon>
    </lineage>
</organism>